<evidence type="ECO:0000256" key="8">
    <source>
        <dbReference type="SAM" id="MobiDB-lite"/>
    </source>
</evidence>
<keyword evidence="3 7" id="KW-0645">Protease</keyword>
<dbReference type="PROSITE" id="PS00973">
    <property type="entry name" value="USP_2"/>
    <property type="match status" value="1"/>
</dbReference>
<evidence type="ECO:0000256" key="7">
    <source>
        <dbReference type="RuleBase" id="RU366025"/>
    </source>
</evidence>
<dbReference type="GO" id="GO:0004843">
    <property type="term" value="F:cysteine-type deubiquitinase activity"/>
    <property type="evidence" value="ECO:0007669"/>
    <property type="project" value="UniProtKB-UniRule"/>
</dbReference>
<dbReference type="InterPro" id="IPR028889">
    <property type="entry name" value="USP"/>
</dbReference>
<dbReference type="GO" id="GO:0006508">
    <property type="term" value="P:proteolysis"/>
    <property type="evidence" value="ECO:0007669"/>
    <property type="project" value="UniProtKB-KW"/>
</dbReference>
<evidence type="ECO:0000259" key="9">
    <source>
        <dbReference type="PROSITE" id="PS50235"/>
    </source>
</evidence>
<dbReference type="AlphaFoldDB" id="A0AB34PT11"/>
<feature type="compositionally biased region" description="Low complexity" evidence="8">
    <location>
        <begin position="42"/>
        <end position="53"/>
    </location>
</feature>
<reference evidence="10 11" key="1">
    <citation type="submission" date="2013-12" db="EMBL/GenBank/DDBJ databases">
        <title>The Genome Sequence of Candida albicans P78048.</title>
        <authorList>
            <consortium name="The Broad Institute Genome Sequencing Platform"/>
            <consortium name="The Broad Institute Genome Sequencing Center for Infectious Disease"/>
            <person name="Cuomo C."/>
            <person name="Bennett R."/>
            <person name="Hirakawa M."/>
            <person name="Noverr M."/>
            <person name="Mitchell A."/>
            <person name="Young S.K."/>
            <person name="Zeng Q."/>
            <person name="Gargeya S."/>
            <person name="Fitzgerald M."/>
            <person name="Abouelleil A."/>
            <person name="Alvarado L."/>
            <person name="Berlin A.M."/>
            <person name="Chapman S.B."/>
            <person name="Dewar J."/>
            <person name="Goldberg J."/>
            <person name="Griggs A."/>
            <person name="Gujja S."/>
            <person name="Hansen M."/>
            <person name="Howarth C."/>
            <person name="Imamovic A."/>
            <person name="Larimer J."/>
            <person name="McCowan C."/>
            <person name="Murphy C."/>
            <person name="Pearson M."/>
            <person name="Priest M."/>
            <person name="Roberts A."/>
            <person name="Saif S."/>
            <person name="Shea T."/>
            <person name="Sykes S."/>
            <person name="Wortman J."/>
            <person name="Nusbaum C."/>
            <person name="Birren B."/>
        </authorList>
    </citation>
    <scope>NUCLEOTIDE SEQUENCE [LARGE SCALE GENOMIC DNA]</scope>
    <source>
        <strain evidence="10 11">P78048</strain>
    </source>
</reference>
<feature type="compositionally biased region" description="Polar residues" evidence="8">
    <location>
        <begin position="11"/>
        <end position="21"/>
    </location>
</feature>
<name>A0AB34PT11_CANAX</name>
<evidence type="ECO:0000313" key="11">
    <source>
        <dbReference type="Proteomes" id="UP000030161"/>
    </source>
</evidence>
<comment type="catalytic activity">
    <reaction evidence="1 7">
        <text>Thiol-dependent hydrolysis of ester, thioester, amide, peptide and isopeptide bonds formed by the C-terminal Gly of ubiquitin (a 76-residue protein attached to proteins as an intracellular targeting signal).</text>
        <dbReference type="EC" id="3.4.19.12"/>
    </reaction>
</comment>
<evidence type="ECO:0000256" key="6">
    <source>
        <dbReference type="ARBA" id="ARBA00022807"/>
    </source>
</evidence>
<dbReference type="PANTHER" id="PTHR21646">
    <property type="entry name" value="UBIQUITIN CARBOXYL-TERMINAL HYDROLASE"/>
    <property type="match status" value="1"/>
</dbReference>
<evidence type="ECO:0000256" key="4">
    <source>
        <dbReference type="ARBA" id="ARBA00022786"/>
    </source>
</evidence>
<keyword evidence="6 7" id="KW-0788">Thiol protease</keyword>
<dbReference type="PROSITE" id="PS00972">
    <property type="entry name" value="USP_1"/>
    <property type="match status" value="1"/>
</dbReference>
<feature type="compositionally biased region" description="Pro residues" evidence="8">
    <location>
        <begin position="328"/>
        <end position="343"/>
    </location>
</feature>
<dbReference type="EC" id="3.4.19.12" evidence="7"/>
<comment type="similarity">
    <text evidence="2 7">Belongs to the peptidase C19 family.</text>
</comment>
<dbReference type="InterPro" id="IPR050185">
    <property type="entry name" value="Ub_carboxyl-term_hydrolase"/>
</dbReference>
<protein>
    <recommendedName>
        <fullName evidence="7">Ubiquitin carboxyl-terminal hydrolase</fullName>
        <ecNumber evidence="7">3.4.19.12</ecNumber>
    </recommendedName>
</protein>
<gene>
    <name evidence="10" type="ORF">MG3_03729</name>
</gene>
<accession>A0AB34PT11</accession>
<feature type="region of interest" description="Disordered" evidence="8">
    <location>
        <begin position="1"/>
        <end position="65"/>
    </location>
</feature>
<dbReference type="Proteomes" id="UP000030161">
    <property type="component" value="Unassembled WGS sequence"/>
</dbReference>
<dbReference type="EMBL" id="AJIX01000027">
    <property type="protein sequence ID" value="KGR08976.1"/>
    <property type="molecule type" value="Genomic_DNA"/>
</dbReference>
<feature type="compositionally biased region" description="Pro residues" evidence="8">
    <location>
        <begin position="22"/>
        <end position="34"/>
    </location>
</feature>
<comment type="caution">
    <text evidence="10">The sequence shown here is derived from an EMBL/GenBank/DDBJ whole genome shotgun (WGS) entry which is preliminary data.</text>
</comment>
<organism evidence="10 11">
    <name type="scientific">Candida albicans P78048</name>
    <dbReference type="NCBI Taxonomy" id="1094989"/>
    <lineage>
        <taxon>Eukaryota</taxon>
        <taxon>Fungi</taxon>
        <taxon>Dikarya</taxon>
        <taxon>Ascomycota</taxon>
        <taxon>Saccharomycotina</taxon>
        <taxon>Pichiomycetes</taxon>
        <taxon>Debaryomycetaceae</taxon>
        <taxon>Candida/Lodderomyces clade</taxon>
        <taxon>Candida</taxon>
    </lineage>
</organism>
<dbReference type="GO" id="GO:0016579">
    <property type="term" value="P:protein deubiquitination"/>
    <property type="evidence" value="ECO:0007669"/>
    <property type="project" value="InterPro"/>
</dbReference>
<dbReference type="PROSITE" id="PS50235">
    <property type="entry name" value="USP_3"/>
    <property type="match status" value="1"/>
</dbReference>
<evidence type="ECO:0000256" key="5">
    <source>
        <dbReference type="ARBA" id="ARBA00022801"/>
    </source>
</evidence>
<evidence type="ECO:0000256" key="2">
    <source>
        <dbReference type="ARBA" id="ARBA00009085"/>
    </source>
</evidence>
<dbReference type="SUPFAM" id="SSF54001">
    <property type="entry name" value="Cysteine proteinases"/>
    <property type="match status" value="1"/>
</dbReference>
<dbReference type="Pfam" id="PF00443">
    <property type="entry name" value="UCH"/>
    <property type="match status" value="1"/>
</dbReference>
<proteinExistence type="inferred from homology"/>
<feature type="domain" description="USP" evidence="9">
    <location>
        <begin position="547"/>
        <end position="949"/>
    </location>
</feature>
<evidence type="ECO:0000313" key="10">
    <source>
        <dbReference type="EMBL" id="KGR08976.1"/>
    </source>
</evidence>
<evidence type="ECO:0000256" key="1">
    <source>
        <dbReference type="ARBA" id="ARBA00000707"/>
    </source>
</evidence>
<dbReference type="InterPro" id="IPR001394">
    <property type="entry name" value="Peptidase_C19_UCH"/>
</dbReference>
<dbReference type="PANTHER" id="PTHR21646:SF24">
    <property type="entry name" value="UBIQUITIN CARBOXYL-TERMINAL HYDROLASE"/>
    <property type="match status" value="1"/>
</dbReference>
<evidence type="ECO:0000256" key="3">
    <source>
        <dbReference type="ARBA" id="ARBA00022670"/>
    </source>
</evidence>
<sequence>MERIKHKTRLPTANVNKSLPETPQPPSKPAPPNGMPRSQPQVFTTSTVGSSTVRHQFPKTNTPPTAVMQPLITEDDMQAYYSRLINYEFRNLQLDSEVKSKSLFDLIDYCELQYETANVQLQTGATDPNATLKGIKTYIKGYLVFNYFINSFIMVHFKGFDTFIESNEQDFIIYLNIFAFYNSNEYFQNGNYSIQSEDLREYVKKYLVDKNLLSFNIEELYSWLNEYITYLKEKDKSTEEQASVSSSSSSFSFVEEVYAMPDLRQSTHSRNSSITSENEFKQKYPSIKRVDSPPSEFISKQIPPPIPTQLPPSLLESITDLKSVSPNASPPSPTPTPPSPPPHRVSTSEYPISSDTFVTKERNRTSYPVQDNILGAAVPSEEQAYFQPKSYSRPKNEVPDGYLRPTDYTKTRMYHKSNNLVSFNGNMNGYDPRLAQGHQIDSPIVQGSNVHFPPPPPPQQQQPIYHQPVQPIPYQPNMQLAQPIHQPYSYYQQPNQPIYHARNTQPQMYQPPAHYNNTHSHVPAHVVQQQEQIKHQKNSILKEYSICGLRNFGSSCYINSTIQLLFGVYPFKSIFNHGYQKYVKDPKYLKILAKPNSHTKESVLLSEAISGLLRTFQQNGGVSVSPTKFIRVTSLLKPDFNIPHEQQDAQEFLLFVLDRLHEELADKRQDNYDPELSVQKWRININMENKDKYMEWCKSLHEHEGSSPIMDLFQGHLQNKLKCNKCGYESVSYSPFSILSLPIPNNYKNEVNLSDCLRYYIQDEVLSGENAWHCPKCNGEVQTLENHPVFENKRSGIFRLGGKKKHTKSQQTQNNSTNTISTKSINFVKLPTILFIHLSRFSMYNLTDKLDTMIKYPLLLKFNNQGHEIVYKLTGMINHFGNLKSGHYTSLVNKSTVHEKLQNSDNLKRPCWCLFDDEHVRSNLAHGALNHPHDELVSRDVYVLCYERIDV</sequence>
<dbReference type="InterPro" id="IPR018200">
    <property type="entry name" value="USP_CS"/>
</dbReference>
<feature type="region of interest" description="Disordered" evidence="8">
    <location>
        <begin position="264"/>
        <end position="350"/>
    </location>
</feature>
<feature type="compositionally biased region" description="Polar residues" evidence="8">
    <location>
        <begin position="264"/>
        <end position="277"/>
    </location>
</feature>
<keyword evidence="5 7" id="KW-0378">Hydrolase</keyword>
<dbReference type="Gene3D" id="3.90.70.10">
    <property type="entry name" value="Cysteine proteinases"/>
    <property type="match status" value="1"/>
</dbReference>
<keyword evidence="4 7" id="KW-0833">Ubl conjugation pathway</keyword>
<dbReference type="InterPro" id="IPR038765">
    <property type="entry name" value="Papain-like_cys_pep_sf"/>
</dbReference>